<dbReference type="AlphaFoldDB" id="A0A5C8PNY1"/>
<dbReference type="Proteomes" id="UP000321638">
    <property type="component" value="Unassembled WGS sequence"/>
</dbReference>
<evidence type="ECO:0000256" key="2">
    <source>
        <dbReference type="ARBA" id="ARBA00022598"/>
    </source>
</evidence>
<dbReference type="EMBL" id="VDUZ01000013">
    <property type="protein sequence ID" value="TXL75741.1"/>
    <property type="molecule type" value="Genomic_DNA"/>
</dbReference>
<gene>
    <name evidence="8" type="ORF">FHP25_13940</name>
</gene>
<dbReference type="InterPro" id="IPR042099">
    <property type="entry name" value="ANL_N_sf"/>
</dbReference>
<evidence type="ECO:0000256" key="3">
    <source>
        <dbReference type="ARBA" id="ARBA00051915"/>
    </source>
</evidence>
<dbReference type="PANTHER" id="PTHR43767:SF1">
    <property type="entry name" value="NONRIBOSOMAL PEPTIDE SYNTHASE PES1 (EUROFUNG)-RELATED"/>
    <property type="match status" value="1"/>
</dbReference>
<protein>
    <recommendedName>
        <fullName evidence="5">3-methylmercaptopropionyl-CoA ligase</fullName>
        <ecNumber evidence="4">6.2.1.44</ecNumber>
    </recommendedName>
</protein>
<dbReference type="SUPFAM" id="SSF56801">
    <property type="entry name" value="Acetyl-CoA synthetase-like"/>
    <property type="match status" value="1"/>
</dbReference>
<dbReference type="InterPro" id="IPR045851">
    <property type="entry name" value="AMP-bd_C_sf"/>
</dbReference>
<evidence type="ECO:0000259" key="7">
    <source>
        <dbReference type="Pfam" id="PF13193"/>
    </source>
</evidence>
<dbReference type="InterPro" id="IPR000873">
    <property type="entry name" value="AMP-dep_synth/lig_dom"/>
</dbReference>
<feature type="domain" description="AMP-dependent synthetase/ligase" evidence="6">
    <location>
        <begin position="13"/>
        <end position="375"/>
    </location>
</feature>
<dbReference type="EC" id="6.2.1.44" evidence="4"/>
<reference evidence="8 9" key="1">
    <citation type="submission" date="2019-06" db="EMBL/GenBank/DDBJ databases">
        <title>New taxonomy in bacterial strain CC-CFT640, isolated from vineyard.</title>
        <authorList>
            <person name="Lin S.-Y."/>
            <person name="Tsai C.-F."/>
            <person name="Young C.-C."/>
        </authorList>
    </citation>
    <scope>NUCLEOTIDE SEQUENCE [LARGE SCALE GENOMIC DNA]</scope>
    <source>
        <strain evidence="8 9">CC-CFT640</strain>
    </source>
</reference>
<feature type="domain" description="AMP-binding enzyme C-terminal" evidence="7">
    <location>
        <begin position="425"/>
        <end position="500"/>
    </location>
</feature>
<evidence type="ECO:0000313" key="8">
    <source>
        <dbReference type="EMBL" id="TXL75741.1"/>
    </source>
</evidence>
<evidence type="ECO:0000259" key="6">
    <source>
        <dbReference type="Pfam" id="PF00501"/>
    </source>
</evidence>
<keyword evidence="2 8" id="KW-0436">Ligase</keyword>
<organism evidence="8 9">
    <name type="scientific">Vineibacter terrae</name>
    <dbReference type="NCBI Taxonomy" id="2586908"/>
    <lineage>
        <taxon>Bacteria</taxon>
        <taxon>Pseudomonadati</taxon>
        <taxon>Pseudomonadota</taxon>
        <taxon>Alphaproteobacteria</taxon>
        <taxon>Hyphomicrobiales</taxon>
        <taxon>Vineibacter</taxon>
    </lineage>
</organism>
<comment type="catalytic activity">
    <reaction evidence="3">
        <text>3-(methylsulfanyl)propanoate + ATP + CoA = 3-(methylsulfanyl)propanoyl-CoA + AMP + diphosphate</text>
        <dbReference type="Rhea" id="RHEA:43052"/>
        <dbReference type="ChEBI" id="CHEBI:30616"/>
        <dbReference type="ChEBI" id="CHEBI:33019"/>
        <dbReference type="ChEBI" id="CHEBI:49016"/>
        <dbReference type="ChEBI" id="CHEBI:57287"/>
        <dbReference type="ChEBI" id="CHEBI:82815"/>
        <dbReference type="ChEBI" id="CHEBI:456215"/>
        <dbReference type="EC" id="6.2.1.44"/>
    </reaction>
    <physiologicalReaction direction="left-to-right" evidence="3">
        <dbReference type="Rhea" id="RHEA:43053"/>
    </physiologicalReaction>
</comment>
<comment type="caution">
    <text evidence="8">The sequence shown here is derived from an EMBL/GenBank/DDBJ whole genome shotgun (WGS) entry which is preliminary data.</text>
</comment>
<dbReference type="GO" id="GO:0016878">
    <property type="term" value="F:acid-thiol ligase activity"/>
    <property type="evidence" value="ECO:0007669"/>
    <property type="project" value="UniProtKB-ARBA"/>
</dbReference>
<evidence type="ECO:0000256" key="1">
    <source>
        <dbReference type="ARBA" id="ARBA00006432"/>
    </source>
</evidence>
<dbReference type="Gene3D" id="3.40.50.12780">
    <property type="entry name" value="N-terminal domain of ligase-like"/>
    <property type="match status" value="1"/>
</dbReference>
<sequence length="519" mass="57247">MTTVPTSIADIVRNHARQQGATPALVFQGRTTDYATLDRRASHVANGLRAAGLKPQARVAHLDKSDDAFFELFFGCAKANCVMVSVNWRLAPPEILHIVNDAEAEILFVGEEYFPVVERIRSQLTTVRTIVALNGIHPDFEAFARWRDRQPADDPMLPIAPDDVAVQFYTSGTTGLPKGAQLTNYNLLHLLPTWTPTWHMAPAVRNIVVLPMFHIGGAGWALAGLYAGCTNYVMRDVVPLEILNLIQEQRIAVALFVPAIILFLVQTPQIRETDLSSLKLIVYGAAPIPADLLRQALKIFPCGFQQVYGLTESTGAVTLLPPEDHDPDDPKKLLSCGYAHKGVELRIVGDDGTDCGPNQVGEIAIRSPQVMKGYWKLPDASKRAMREGWLFTGDAGYLDEKGYLYIYDRVKDMIVSGGENIYPAEVESALFGHPAVADVAVIGVPDERWGEAVKAVVVKKPGAEINPGELIGWARERIAGYKLPKSVDFVDALPRNPTGKILKRELRKPYWEGKERQVN</sequence>
<evidence type="ECO:0000256" key="4">
    <source>
        <dbReference type="ARBA" id="ARBA00066616"/>
    </source>
</evidence>
<name>A0A5C8PNY1_9HYPH</name>
<dbReference type="Pfam" id="PF13193">
    <property type="entry name" value="AMP-binding_C"/>
    <property type="match status" value="1"/>
</dbReference>
<dbReference type="CDD" id="cd17631">
    <property type="entry name" value="FACL_FadD13-like"/>
    <property type="match status" value="1"/>
</dbReference>
<keyword evidence="9" id="KW-1185">Reference proteome</keyword>
<dbReference type="NCBIfam" id="NF004837">
    <property type="entry name" value="PRK06187.1"/>
    <property type="match status" value="1"/>
</dbReference>
<dbReference type="RefSeq" id="WP_147847545.1">
    <property type="nucleotide sequence ID" value="NZ_VDUZ01000013.1"/>
</dbReference>
<dbReference type="Gene3D" id="3.30.300.30">
    <property type="match status" value="1"/>
</dbReference>
<dbReference type="FunFam" id="3.30.300.30:FF:000008">
    <property type="entry name" value="2,3-dihydroxybenzoate-AMP ligase"/>
    <property type="match status" value="1"/>
</dbReference>
<dbReference type="InterPro" id="IPR025110">
    <property type="entry name" value="AMP-bd_C"/>
</dbReference>
<evidence type="ECO:0000256" key="5">
    <source>
        <dbReference type="ARBA" id="ARBA00067668"/>
    </source>
</evidence>
<comment type="similarity">
    <text evidence="1">Belongs to the ATP-dependent AMP-binding enzyme family.</text>
</comment>
<dbReference type="PANTHER" id="PTHR43767">
    <property type="entry name" value="LONG-CHAIN-FATTY-ACID--COA LIGASE"/>
    <property type="match status" value="1"/>
</dbReference>
<dbReference type="OrthoDB" id="9803968at2"/>
<dbReference type="Pfam" id="PF00501">
    <property type="entry name" value="AMP-binding"/>
    <property type="match status" value="1"/>
</dbReference>
<dbReference type="InterPro" id="IPR050237">
    <property type="entry name" value="ATP-dep_AMP-bd_enzyme"/>
</dbReference>
<evidence type="ECO:0000313" key="9">
    <source>
        <dbReference type="Proteomes" id="UP000321638"/>
    </source>
</evidence>
<accession>A0A5C8PNY1</accession>
<proteinExistence type="inferred from homology"/>